<accession>A0A1I7ISI3</accession>
<sequence>MKKKYLAVKSLTIAVFGVLGMFSLLMFPFLVGENDAETSLIGYGYVGLLFTSITVIYLMVRKDVTYNHHQLFIK</sequence>
<dbReference type="RefSeq" id="WP_093026473.1">
    <property type="nucleotide sequence ID" value="NZ_FPBK01000021.1"/>
</dbReference>
<evidence type="ECO:0000256" key="1">
    <source>
        <dbReference type="SAM" id="Phobius"/>
    </source>
</evidence>
<dbReference type="STRING" id="1224947.SAMN05216480_1215"/>
<gene>
    <name evidence="2" type="ORF">SAMN05216480_1215</name>
</gene>
<keyword evidence="3" id="KW-1185">Reference proteome</keyword>
<reference evidence="2 3" key="1">
    <citation type="submission" date="2016-10" db="EMBL/GenBank/DDBJ databases">
        <authorList>
            <person name="de Groot N.N."/>
        </authorList>
    </citation>
    <scope>NUCLEOTIDE SEQUENCE [LARGE SCALE GENOMIC DNA]</scope>
    <source>
        <strain evidence="2 3">CGMCC 1.12333</strain>
    </source>
</reference>
<feature type="transmembrane region" description="Helical" evidence="1">
    <location>
        <begin position="43"/>
        <end position="60"/>
    </location>
</feature>
<keyword evidence="1" id="KW-0812">Transmembrane</keyword>
<name>A0A1I7ISI3_9FLAO</name>
<keyword evidence="1" id="KW-0472">Membrane</keyword>
<evidence type="ECO:0000313" key="2">
    <source>
        <dbReference type="EMBL" id="SFU75863.1"/>
    </source>
</evidence>
<keyword evidence="1" id="KW-1133">Transmembrane helix</keyword>
<protein>
    <submittedName>
        <fullName evidence="2">Uncharacterized protein</fullName>
    </submittedName>
</protein>
<feature type="transmembrane region" description="Helical" evidence="1">
    <location>
        <begin position="12"/>
        <end position="31"/>
    </location>
</feature>
<dbReference type="OrthoDB" id="9933112at2"/>
<proteinExistence type="predicted"/>
<dbReference type="AlphaFoldDB" id="A0A1I7ISI3"/>
<dbReference type="Proteomes" id="UP000199138">
    <property type="component" value="Unassembled WGS sequence"/>
</dbReference>
<dbReference type="EMBL" id="FPBK01000021">
    <property type="protein sequence ID" value="SFU75863.1"/>
    <property type="molecule type" value="Genomic_DNA"/>
</dbReference>
<evidence type="ECO:0000313" key="3">
    <source>
        <dbReference type="Proteomes" id="UP000199138"/>
    </source>
</evidence>
<organism evidence="2 3">
    <name type="scientific">Pustulibacterium marinum</name>
    <dbReference type="NCBI Taxonomy" id="1224947"/>
    <lineage>
        <taxon>Bacteria</taxon>
        <taxon>Pseudomonadati</taxon>
        <taxon>Bacteroidota</taxon>
        <taxon>Flavobacteriia</taxon>
        <taxon>Flavobacteriales</taxon>
        <taxon>Flavobacteriaceae</taxon>
        <taxon>Pustulibacterium</taxon>
    </lineage>
</organism>